<evidence type="ECO:0000259" key="7">
    <source>
        <dbReference type="Pfam" id="PF04542"/>
    </source>
</evidence>
<evidence type="ECO:0000313" key="10">
    <source>
        <dbReference type="Proteomes" id="UP001149140"/>
    </source>
</evidence>
<dbReference type="Gene3D" id="1.10.1740.10">
    <property type="match status" value="1"/>
</dbReference>
<dbReference type="NCBIfam" id="TIGR02937">
    <property type="entry name" value="sigma70-ECF"/>
    <property type="match status" value="1"/>
</dbReference>
<dbReference type="Proteomes" id="UP001149140">
    <property type="component" value="Unassembled WGS sequence"/>
</dbReference>
<evidence type="ECO:0000313" key="9">
    <source>
        <dbReference type="EMBL" id="MDA0165059.1"/>
    </source>
</evidence>
<dbReference type="InterPro" id="IPR007627">
    <property type="entry name" value="RNA_pol_sigma70_r2"/>
</dbReference>
<dbReference type="RefSeq" id="WP_270044315.1">
    <property type="nucleotide sequence ID" value="NZ_JAPDOD010000041.1"/>
</dbReference>
<dbReference type="InterPro" id="IPR036388">
    <property type="entry name" value="WH-like_DNA-bd_sf"/>
</dbReference>
<dbReference type="Pfam" id="PF04545">
    <property type="entry name" value="Sigma70_r4"/>
    <property type="match status" value="1"/>
</dbReference>
<dbReference type="InterPro" id="IPR014284">
    <property type="entry name" value="RNA_pol_sigma-70_dom"/>
</dbReference>
<keyword evidence="10" id="KW-1185">Reference proteome</keyword>
<dbReference type="AlphaFoldDB" id="A0A9X3S3X6"/>
<evidence type="ECO:0000256" key="1">
    <source>
        <dbReference type="ARBA" id="ARBA00010641"/>
    </source>
</evidence>
<dbReference type="Pfam" id="PF04542">
    <property type="entry name" value="Sigma70_r2"/>
    <property type="match status" value="1"/>
</dbReference>
<evidence type="ECO:0000256" key="4">
    <source>
        <dbReference type="ARBA" id="ARBA00023125"/>
    </source>
</evidence>
<evidence type="ECO:0000256" key="2">
    <source>
        <dbReference type="ARBA" id="ARBA00023015"/>
    </source>
</evidence>
<evidence type="ECO:0000256" key="3">
    <source>
        <dbReference type="ARBA" id="ARBA00023082"/>
    </source>
</evidence>
<organism evidence="9 10">
    <name type="scientific">Solirubrobacter ginsenosidimutans</name>
    <dbReference type="NCBI Taxonomy" id="490573"/>
    <lineage>
        <taxon>Bacteria</taxon>
        <taxon>Bacillati</taxon>
        <taxon>Actinomycetota</taxon>
        <taxon>Thermoleophilia</taxon>
        <taxon>Solirubrobacterales</taxon>
        <taxon>Solirubrobacteraceae</taxon>
        <taxon>Solirubrobacter</taxon>
    </lineage>
</organism>
<dbReference type="SUPFAM" id="SSF88946">
    <property type="entry name" value="Sigma2 domain of RNA polymerase sigma factors"/>
    <property type="match status" value="1"/>
</dbReference>
<dbReference type="InterPro" id="IPR007630">
    <property type="entry name" value="RNA_pol_sigma70_r4"/>
</dbReference>
<reference evidence="9" key="1">
    <citation type="submission" date="2022-10" db="EMBL/GenBank/DDBJ databases">
        <title>The WGS of Solirubrobacter ginsenosidimutans DSM 21036.</title>
        <authorList>
            <person name="Jiang Z."/>
        </authorList>
    </citation>
    <scope>NUCLEOTIDE SEQUENCE</scope>
    <source>
        <strain evidence="9">DSM 21036</strain>
    </source>
</reference>
<evidence type="ECO:0000259" key="8">
    <source>
        <dbReference type="Pfam" id="PF04545"/>
    </source>
</evidence>
<dbReference type="InterPro" id="IPR013325">
    <property type="entry name" value="RNA_pol_sigma_r2"/>
</dbReference>
<name>A0A9X3S3X6_9ACTN</name>
<evidence type="ECO:0000256" key="5">
    <source>
        <dbReference type="ARBA" id="ARBA00023163"/>
    </source>
</evidence>
<sequence>MAARSNDVLPPFWTLVQTHGDELLVHARRMAGDGAAEDVLQDALLRALRAYPKLRHADHLRAWLYRVTTSAAMDHHRARKREVVTDEPPVQATLDAYDDGAFESLIEPLNETARTALRLRFVDDLDYEGIATELGCSTLAARQRVSTAVRTLRESIA</sequence>
<dbReference type="Gene3D" id="1.10.10.10">
    <property type="entry name" value="Winged helix-like DNA-binding domain superfamily/Winged helix DNA-binding domain"/>
    <property type="match status" value="1"/>
</dbReference>
<dbReference type="InterPro" id="IPR013324">
    <property type="entry name" value="RNA_pol_sigma_r3/r4-like"/>
</dbReference>
<gene>
    <name evidence="9" type="ORF">OM076_32620</name>
</gene>
<dbReference type="InterPro" id="IPR039425">
    <property type="entry name" value="RNA_pol_sigma-70-like"/>
</dbReference>
<accession>A0A9X3S3X6</accession>
<keyword evidence="5 6" id="KW-0804">Transcription</keyword>
<keyword evidence="3 6" id="KW-0731">Sigma factor</keyword>
<dbReference type="InterPro" id="IPR000838">
    <property type="entry name" value="RNA_pol_sigma70_ECF_CS"/>
</dbReference>
<evidence type="ECO:0000256" key="6">
    <source>
        <dbReference type="RuleBase" id="RU000716"/>
    </source>
</evidence>
<feature type="domain" description="RNA polymerase sigma-70 region 2" evidence="7">
    <location>
        <begin position="15"/>
        <end position="81"/>
    </location>
</feature>
<dbReference type="EMBL" id="JAPDOD010000041">
    <property type="protein sequence ID" value="MDA0165059.1"/>
    <property type="molecule type" value="Genomic_DNA"/>
</dbReference>
<keyword evidence="2 6" id="KW-0805">Transcription regulation</keyword>
<feature type="domain" description="RNA polymerase sigma-70 region 4" evidence="8">
    <location>
        <begin position="107"/>
        <end position="154"/>
    </location>
</feature>
<comment type="similarity">
    <text evidence="1 6">Belongs to the sigma-70 factor family. ECF subfamily.</text>
</comment>
<dbReference type="PANTHER" id="PTHR43133">
    <property type="entry name" value="RNA POLYMERASE ECF-TYPE SIGMA FACTO"/>
    <property type="match status" value="1"/>
</dbReference>
<dbReference type="GO" id="GO:0016987">
    <property type="term" value="F:sigma factor activity"/>
    <property type="evidence" value="ECO:0007669"/>
    <property type="project" value="UniProtKB-KW"/>
</dbReference>
<dbReference type="GO" id="GO:0006352">
    <property type="term" value="P:DNA-templated transcription initiation"/>
    <property type="evidence" value="ECO:0007669"/>
    <property type="project" value="InterPro"/>
</dbReference>
<dbReference type="SUPFAM" id="SSF88659">
    <property type="entry name" value="Sigma3 and sigma4 domains of RNA polymerase sigma factors"/>
    <property type="match status" value="1"/>
</dbReference>
<proteinExistence type="inferred from homology"/>
<dbReference type="GO" id="GO:0003677">
    <property type="term" value="F:DNA binding"/>
    <property type="evidence" value="ECO:0007669"/>
    <property type="project" value="UniProtKB-KW"/>
</dbReference>
<keyword evidence="4 6" id="KW-0238">DNA-binding</keyword>
<comment type="caution">
    <text evidence="9">The sequence shown here is derived from an EMBL/GenBank/DDBJ whole genome shotgun (WGS) entry which is preliminary data.</text>
</comment>
<dbReference type="PANTHER" id="PTHR43133:SF8">
    <property type="entry name" value="RNA POLYMERASE SIGMA FACTOR HI_1459-RELATED"/>
    <property type="match status" value="1"/>
</dbReference>
<protein>
    <recommendedName>
        <fullName evidence="6">RNA polymerase sigma factor</fullName>
    </recommendedName>
</protein>
<dbReference type="PROSITE" id="PS01063">
    <property type="entry name" value="SIGMA70_ECF"/>
    <property type="match status" value="1"/>
</dbReference>